<keyword evidence="5" id="KW-0326">Glycosidase</keyword>
<dbReference type="InterPro" id="IPR015883">
    <property type="entry name" value="Glyco_hydro_20_cat"/>
</dbReference>
<dbReference type="PIRSF" id="PIRSF001093">
    <property type="entry name" value="B-hxosamndse_ab_euk"/>
    <property type="match status" value="1"/>
</dbReference>
<sequence>MKNILSLLCFCLLSCAVIGQTSVSPPPISLEIPDPVKPLPQEIAIIPEPVTLVKHEGHFTLPANVTIQCPAIPETHQLLVFLKERLSIPTGSYVSTTSSKSVIANIKLSLNDKTDPILGTEGYQLSVTPKHISIKANKPAGLFYGVQSLLQLFPVAIESKELMEGIEWKAPCVEVTDYPRLGWRGLMFDVARHFFTKDEVKQYIDAMVRYKYNVLHLHLTDDEGWRIEIKGLPKLTEVGAWSVKKVGEFGNFTPPTADEPRNYGGFYTQEDIKELVKYAKERFVNILPEIDVPGHSLAAIASYPELSCTPGAENYKVRSGERIMDWSRGAPPLAMVDNTLCPANEKVYPFLDTIITQIAALFPFEYIHMGGDEAPFNYWEKSDAVKALMLKEGLKDMHQVQGYFEKRIQKMVEAKGKKFIGWDEILNDDLSPSVAVMAWRGIKYGVEAAKKQHEVVMTPTAFAYLDYMQADAITEPRVYASLRLSKAYEFEPVPAEVDPKYIKGGQGNLWTEQVFNIRQAEYMTWPRGMAIAESLWSPPAKKNWLNFFGRVEQHFKRLDMAETKYAPSVYDPIFKVSRSADKQLQIELSTEVPGLDIYYSFDNSFPDRFYPKYTEKLTPPKDATMLKVITYRGKTPIGRMMNMPIEELNKRAGKK</sequence>
<dbReference type="InterPro" id="IPR029018">
    <property type="entry name" value="Hex-like_dom2"/>
</dbReference>
<keyword evidence="7" id="KW-0732">Signal</keyword>
<dbReference type="EC" id="3.2.1.52" evidence="3"/>
<reference evidence="10" key="1">
    <citation type="submission" date="2023-03" db="EMBL/GenBank/DDBJ databases">
        <title>Andean soil-derived lignocellulolytic bacterial consortium as a source of novel taxa and putative plastic-active enzymes.</title>
        <authorList>
            <person name="Diaz-Garcia L."/>
            <person name="Chuvochina M."/>
            <person name="Feuerriegel G."/>
            <person name="Bunk B."/>
            <person name="Sproer C."/>
            <person name="Streit W.R."/>
            <person name="Rodriguez L.M."/>
            <person name="Overmann J."/>
            <person name="Jimenez D.J."/>
        </authorList>
    </citation>
    <scope>NUCLEOTIDE SEQUENCE</scope>
    <source>
        <strain evidence="10">MAG 3858</strain>
    </source>
</reference>
<dbReference type="EMBL" id="CP119313">
    <property type="protein sequence ID" value="WEK18747.1"/>
    <property type="molecule type" value="Genomic_DNA"/>
</dbReference>
<dbReference type="PRINTS" id="PR00738">
    <property type="entry name" value="GLHYDRLASE20"/>
</dbReference>
<dbReference type="PANTHER" id="PTHR22600">
    <property type="entry name" value="BETA-HEXOSAMINIDASE"/>
    <property type="match status" value="1"/>
</dbReference>
<dbReference type="Proteomes" id="UP001214530">
    <property type="component" value="Chromosome"/>
</dbReference>
<dbReference type="AlphaFoldDB" id="A0AAJ5W9D5"/>
<accession>A0AAJ5W9D5</accession>
<dbReference type="SUPFAM" id="SSF55545">
    <property type="entry name" value="beta-N-acetylhexosaminidase-like domain"/>
    <property type="match status" value="1"/>
</dbReference>
<keyword evidence="4" id="KW-0378">Hydrolase</keyword>
<evidence type="ECO:0000256" key="7">
    <source>
        <dbReference type="SAM" id="SignalP"/>
    </source>
</evidence>
<dbReference type="GO" id="GO:0005975">
    <property type="term" value="P:carbohydrate metabolic process"/>
    <property type="evidence" value="ECO:0007669"/>
    <property type="project" value="InterPro"/>
</dbReference>
<dbReference type="GO" id="GO:0016020">
    <property type="term" value="C:membrane"/>
    <property type="evidence" value="ECO:0007669"/>
    <property type="project" value="TreeGrafter"/>
</dbReference>
<dbReference type="GO" id="GO:0004563">
    <property type="term" value="F:beta-N-acetylhexosaminidase activity"/>
    <property type="evidence" value="ECO:0007669"/>
    <property type="project" value="UniProtKB-EC"/>
</dbReference>
<dbReference type="InterPro" id="IPR017853">
    <property type="entry name" value="GH"/>
</dbReference>
<evidence type="ECO:0000259" key="9">
    <source>
        <dbReference type="Pfam" id="PF02838"/>
    </source>
</evidence>
<name>A0AAJ5W9D5_9SPHI</name>
<organism evidence="10 11">
    <name type="scientific">Candidatus Pedobacter colombiensis</name>
    <dbReference type="NCBI Taxonomy" id="3121371"/>
    <lineage>
        <taxon>Bacteria</taxon>
        <taxon>Pseudomonadati</taxon>
        <taxon>Bacteroidota</taxon>
        <taxon>Sphingobacteriia</taxon>
        <taxon>Sphingobacteriales</taxon>
        <taxon>Sphingobacteriaceae</taxon>
        <taxon>Pedobacter</taxon>
    </lineage>
</organism>
<dbReference type="Gene3D" id="3.20.20.80">
    <property type="entry name" value="Glycosidases"/>
    <property type="match status" value="1"/>
</dbReference>
<evidence type="ECO:0000256" key="5">
    <source>
        <dbReference type="ARBA" id="ARBA00023295"/>
    </source>
</evidence>
<evidence type="ECO:0000313" key="10">
    <source>
        <dbReference type="EMBL" id="WEK18747.1"/>
    </source>
</evidence>
<evidence type="ECO:0000256" key="3">
    <source>
        <dbReference type="ARBA" id="ARBA00012663"/>
    </source>
</evidence>
<dbReference type="Pfam" id="PF02838">
    <property type="entry name" value="Glyco_hydro_20b"/>
    <property type="match status" value="1"/>
</dbReference>
<evidence type="ECO:0000313" key="11">
    <source>
        <dbReference type="Proteomes" id="UP001214530"/>
    </source>
</evidence>
<protein>
    <recommendedName>
        <fullName evidence="3">beta-N-acetylhexosaminidase</fullName>
        <ecNumber evidence="3">3.2.1.52</ecNumber>
    </recommendedName>
</protein>
<dbReference type="GO" id="GO:0030203">
    <property type="term" value="P:glycosaminoglycan metabolic process"/>
    <property type="evidence" value="ECO:0007669"/>
    <property type="project" value="TreeGrafter"/>
</dbReference>
<evidence type="ECO:0000259" key="8">
    <source>
        <dbReference type="Pfam" id="PF00728"/>
    </source>
</evidence>
<proteinExistence type="inferred from homology"/>
<dbReference type="Pfam" id="PF00728">
    <property type="entry name" value="Glyco_hydro_20"/>
    <property type="match status" value="1"/>
</dbReference>
<comment type="similarity">
    <text evidence="2">Belongs to the glycosyl hydrolase 20 family.</text>
</comment>
<evidence type="ECO:0000256" key="2">
    <source>
        <dbReference type="ARBA" id="ARBA00006285"/>
    </source>
</evidence>
<gene>
    <name evidence="10" type="ORF">P0Y49_18375</name>
</gene>
<dbReference type="InterPro" id="IPR015882">
    <property type="entry name" value="HEX_bac_N"/>
</dbReference>
<feature type="active site" description="Proton donor" evidence="6">
    <location>
        <position position="373"/>
    </location>
</feature>
<dbReference type="SUPFAM" id="SSF51445">
    <property type="entry name" value="(Trans)glycosidases"/>
    <property type="match status" value="1"/>
</dbReference>
<dbReference type="PANTHER" id="PTHR22600:SF57">
    <property type="entry name" value="BETA-N-ACETYLHEXOSAMINIDASE"/>
    <property type="match status" value="1"/>
</dbReference>
<feature type="domain" description="Glycoside hydrolase family 20 catalytic" evidence="8">
    <location>
        <begin position="183"/>
        <end position="538"/>
    </location>
</feature>
<evidence type="ECO:0000256" key="6">
    <source>
        <dbReference type="PIRSR" id="PIRSR625705-1"/>
    </source>
</evidence>
<feature type="signal peptide" evidence="7">
    <location>
        <begin position="1"/>
        <end position="19"/>
    </location>
</feature>
<evidence type="ECO:0000256" key="1">
    <source>
        <dbReference type="ARBA" id="ARBA00001231"/>
    </source>
</evidence>
<dbReference type="CDD" id="cd06563">
    <property type="entry name" value="GH20_chitobiase-like"/>
    <property type="match status" value="1"/>
</dbReference>
<comment type="catalytic activity">
    <reaction evidence="1">
        <text>Hydrolysis of terminal non-reducing N-acetyl-D-hexosamine residues in N-acetyl-beta-D-hexosaminides.</text>
        <dbReference type="EC" id="3.2.1.52"/>
    </reaction>
</comment>
<dbReference type="Gene3D" id="3.30.379.10">
    <property type="entry name" value="Chitobiase/beta-hexosaminidase domain 2-like"/>
    <property type="match status" value="1"/>
</dbReference>
<dbReference type="InterPro" id="IPR025705">
    <property type="entry name" value="Beta_hexosaminidase_sua/sub"/>
</dbReference>
<feature type="chain" id="PRO_5042517095" description="beta-N-acetylhexosaminidase" evidence="7">
    <location>
        <begin position="20"/>
        <end position="655"/>
    </location>
</feature>
<evidence type="ECO:0000256" key="4">
    <source>
        <dbReference type="ARBA" id="ARBA00022801"/>
    </source>
</evidence>
<feature type="domain" description="Beta-hexosaminidase bacterial type N-terminal" evidence="9">
    <location>
        <begin position="43"/>
        <end position="178"/>
    </location>
</feature>